<dbReference type="PROSITE" id="PS50076">
    <property type="entry name" value="DNAJ_2"/>
    <property type="match status" value="1"/>
</dbReference>
<dbReference type="InterPro" id="IPR052276">
    <property type="entry name" value="Diphthamide-biosynth_chaperone"/>
</dbReference>
<dbReference type="Gene3D" id="1.10.287.110">
    <property type="entry name" value="DnaJ domain"/>
    <property type="match status" value="1"/>
</dbReference>
<keyword evidence="2" id="KW-1185">Reference proteome</keyword>
<dbReference type="InterPro" id="IPR018253">
    <property type="entry name" value="DnaJ_domain_CS"/>
</dbReference>
<dbReference type="PANTHER" id="PTHR44240">
    <property type="entry name" value="DNAJ DOMAIN (PROKARYOTIC HEAT SHOCK PROTEIN)-RELATED"/>
    <property type="match status" value="1"/>
</dbReference>
<dbReference type="SMART" id="SM00271">
    <property type="entry name" value="DnaJ"/>
    <property type="match status" value="1"/>
</dbReference>
<dbReference type="Pfam" id="PF00226">
    <property type="entry name" value="DnaJ"/>
    <property type="match status" value="1"/>
</dbReference>
<dbReference type="RefSeq" id="XP_039125829.1">
    <property type="nucleotide sequence ID" value="XM_039269895.1"/>
</dbReference>
<sequence length="152" mass="16637">MFSSLPLSSPQTLASRISDPRRVSLSIPSRSRISAAYTSAAAWSPPIRSTVASASLYDVLGIAAAASGSEIKAAYRRLARECHPDVSQRASGDEFMKVHAAYATLSDPEKRADYDRKMAGIWRRHPAPPPGSDFSSAFYGQASRRWETDQCW</sequence>
<accession>A0AB40BFB8</accession>
<dbReference type="SUPFAM" id="SSF46565">
    <property type="entry name" value="Chaperone J-domain"/>
    <property type="match status" value="1"/>
</dbReference>
<evidence type="ECO:0000313" key="3">
    <source>
        <dbReference type="RefSeq" id="XP_039125829.1"/>
    </source>
</evidence>
<gene>
    <name evidence="3" type="primary">LOC120261884</name>
</gene>
<dbReference type="InterPro" id="IPR036869">
    <property type="entry name" value="J_dom_sf"/>
</dbReference>
<dbReference type="PRINTS" id="PR00625">
    <property type="entry name" value="JDOMAIN"/>
</dbReference>
<proteinExistence type="predicted"/>
<dbReference type="Proteomes" id="UP001515500">
    <property type="component" value="Chromosome 1"/>
</dbReference>
<protein>
    <submittedName>
        <fullName evidence="3">Chaperone protein dnaJ 11, chloroplastic-like</fullName>
    </submittedName>
</protein>
<evidence type="ECO:0000313" key="2">
    <source>
        <dbReference type="Proteomes" id="UP001515500"/>
    </source>
</evidence>
<dbReference type="InterPro" id="IPR001623">
    <property type="entry name" value="DnaJ_domain"/>
</dbReference>
<name>A0AB40BFB8_DIOCR</name>
<dbReference type="GO" id="GO:0005783">
    <property type="term" value="C:endoplasmic reticulum"/>
    <property type="evidence" value="ECO:0007669"/>
    <property type="project" value="UniProtKB-ARBA"/>
</dbReference>
<reference evidence="3" key="2">
    <citation type="submission" date="2025-08" db="UniProtKB">
        <authorList>
            <consortium name="RefSeq"/>
        </authorList>
    </citation>
    <scope>IDENTIFICATION</scope>
</reference>
<feature type="domain" description="J" evidence="1">
    <location>
        <begin position="55"/>
        <end position="118"/>
    </location>
</feature>
<dbReference type="GeneID" id="120261884"/>
<dbReference type="PROSITE" id="PS00636">
    <property type="entry name" value="DNAJ_1"/>
    <property type="match status" value="1"/>
</dbReference>
<dbReference type="PANTHER" id="PTHR44240:SF10">
    <property type="entry name" value="J DOMAIN-CONTAINING PROTEIN"/>
    <property type="match status" value="1"/>
</dbReference>
<organism evidence="2 3">
    <name type="scientific">Dioscorea cayennensis subsp. rotundata</name>
    <name type="common">White Guinea yam</name>
    <name type="synonym">Dioscorea rotundata</name>
    <dbReference type="NCBI Taxonomy" id="55577"/>
    <lineage>
        <taxon>Eukaryota</taxon>
        <taxon>Viridiplantae</taxon>
        <taxon>Streptophyta</taxon>
        <taxon>Embryophyta</taxon>
        <taxon>Tracheophyta</taxon>
        <taxon>Spermatophyta</taxon>
        <taxon>Magnoliopsida</taxon>
        <taxon>Liliopsida</taxon>
        <taxon>Dioscoreales</taxon>
        <taxon>Dioscoreaceae</taxon>
        <taxon>Dioscorea</taxon>
    </lineage>
</organism>
<reference evidence="2" key="1">
    <citation type="submission" date="2025-05" db="UniProtKB">
        <authorList>
            <consortium name="RefSeq"/>
        </authorList>
    </citation>
    <scope>NUCLEOTIDE SEQUENCE [LARGE SCALE GENOMIC DNA]</scope>
</reference>
<evidence type="ECO:0000259" key="1">
    <source>
        <dbReference type="PROSITE" id="PS50076"/>
    </source>
</evidence>
<dbReference type="AlphaFoldDB" id="A0AB40BFB8"/>
<dbReference type="CDD" id="cd06257">
    <property type="entry name" value="DnaJ"/>
    <property type="match status" value="1"/>
</dbReference>